<dbReference type="CDD" id="cd00200">
    <property type="entry name" value="WD40"/>
    <property type="match status" value="1"/>
</dbReference>
<dbReference type="InterPro" id="IPR001680">
    <property type="entry name" value="WD40_rpt"/>
</dbReference>
<dbReference type="Gene3D" id="2.130.10.10">
    <property type="entry name" value="YVTN repeat-like/Quinoprotein amine dehydrogenase"/>
    <property type="match status" value="1"/>
</dbReference>
<dbReference type="GO" id="GO:0005730">
    <property type="term" value="C:nucleolus"/>
    <property type="evidence" value="ECO:0007669"/>
    <property type="project" value="UniProtKB-SubCell"/>
</dbReference>
<protein>
    <submittedName>
        <fullName evidence="7">Notchless homolog 1 (Drosophila) [Myotis lucifugus]</fullName>
    </submittedName>
</protein>
<dbReference type="PANTHER" id="PTHR19848">
    <property type="entry name" value="WD40 REPEAT PROTEIN"/>
    <property type="match status" value="1"/>
</dbReference>
<dbReference type="Pfam" id="PF00400">
    <property type="entry name" value="WD40"/>
    <property type="match status" value="7"/>
</dbReference>
<dbReference type="InterPro" id="IPR019775">
    <property type="entry name" value="WD40_repeat_CS"/>
</dbReference>
<evidence type="ECO:0000256" key="1">
    <source>
        <dbReference type="ARBA" id="ARBA00004604"/>
    </source>
</evidence>
<name>A0A0K2UXL7_LEPSM</name>
<dbReference type="PRINTS" id="PR00319">
    <property type="entry name" value="GPROTEINB"/>
</dbReference>
<dbReference type="PROSITE" id="PS50294">
    <property type="entry name" value="WD_REPEATS_REGION"/>
    <property type="match status" value="7"/>
</dbReference>
<dbReference type="PRINTS" id="PR00320">
    <property type="entry name" value="GPROTEINBRPT"/>
</dbReference>
<sequence length="503" mass="55503">MGTEVLMEPMSKRRMLAGTEGLENLIVQFVDENGDAPFSPFTLPLGSSPQELTLLVKAFLSKSNEDSEDEDVPFTFFVQDYQIKSTLRDALQAMIVESEKTLDIIFKPEAIFKVSPVSRCTSSLCGHGEPVIVASFSPNGQYLASGSGDATVRFWDLSTETPHFKCEGHIQWVLALAWAPDGSRLASGDRRGGILLWDPKTGNKTVGRTLSGHSNFITALVWEPLHLSGGESKHFASASKDGDIRIWDIAGRCLRSLTSHTQNVTCLKWGGSGLIYSASQDRTIKVWRASDGTLCRTLQGHGHWVNVLALNTDYVIRTGAFDPAKASLLPRSLSSYPKEELKKSAELRYNHLIKSAGGTEILVSGSDDFTLFLWKPETDKKSYARLTGHQQTVNDVKFSPDARYIASASFDKSIRLWDGRTGKFMAVFRGHVQAVYQLAWSLDSRLIVSGSADSTVKLWSVKNKKLHTDLPGHGADVYCVDWSPDGQRVVSGGKDKVLKLWKK</sequence>
<evidence type="ECO:0000256" key="3">
    <source>
        <dbReference type="ARBA" id="ARBA00022737"/>
    </source>
</evidence>
<keyword evidence="3" id="KW-0677">Repeat</keyword>
<dbReference type="InterPro" id="IPR036322">
    <property type="entry name" value="WD40_repeat_dom_sf"/>
</dbReference>
<dbReference type="InterPro" id="IPR015943">
    <property type="entry name" value="WD40/YVTN_repeat-like_dom_sf"/>
</dbReference>
<dbReference type="PROSITE" id="PS50082">
    <property type="entry name" value="WD_REPEATS_2"/>
    <property type="match status" value="7"/>
</dbReference>
<dbReference type="GO" id="GO:0007219">
    <property type="term" value="P:Notch signaling pathway"/>
    <property type="evidence" value="ECO:0007669"/>
    <property type="project" value="TreeGrafter"/>
</dbReference>
<organism evidence="7">
    <name type="scientific">Lepeophtheirus salmonis</name>
    <name type="common">Salmon louse</name>
    <name type="synonym">Caligus salmonis</name>
    <dbReference type="NCBI Taxonomy" id="72036"/>
    <lineage>
        <taxon>Eukaryota</taxon>
        <taxon>Metazoa</taxon>
        <taxon>Ecdysozoa</taxon>
        <taxon>Arthropoda</taxon>
        <taxon>Crustacea</taxon>
        <taxon>Multicrustacea</taxon>
        <taxon>Hexanauplia</taxon>
        <taxon>Copepoda</taxon>
        <taxon>Siphonostomatoida</taxon>
        <taxon>Caligidae</taxon>
        <taxon>Lepeophtheirus</taxon>
    </lineage>
</organism>
<dbReference type="SUPFAM" id="SSF50978">
    <property type="entry name" value="WD40 repeat-like"/>
    <property type="match status" value="1"/>
</dbReference>
<dbReference type="InterPro" id="IPR012972">
    <property type="entry name" value="NLE"/>
</dbReference>
<feature type="repeat" description="WD" evidence="5">
    <location>
        <begin position="470"/>
        <end position="503"/>
    </location>
</feature>
<evidence type="ECO:0000256" key="5">
    <source>
        <dbReference type="PROSITE-ProRule" id="PRU00221"/>
    </source>
</evidence>
<dbReference type="OrthoDB" id="10267436at2759"/>
<comment type="subcellular location">
    <subcellularLocation>
        <location evidence="1">Nucleus</location>
        <location evidence="1">Nucleolus</location>
    </subcellularLocation>
</comment>
<dbReference type="InterPro" id="IPR001632">
    <property type="entry name" value="WD40_G-protein_beta-like"/>
</dbReference>
<evidence type="ECO:0000256" key="4">
    <source>
        <dbReference type="ARBA" id="ARBA00023242"/>
    </source>
</evidence>
<evidence type="ECO:0000259" key="6">
    <source>
        <dbReference type="Pfam" id="PF08154"/>
    </source>
</evidence>
<dbReference type="PANTHER" id="PTHR19848:SF0">
    <property type="entry name" value="NOTCHLESS PROTEIN HOMOLOG 1"/>
    <property type="match status" value="1"/>
</dbReference>
<evidence type="ECO:0000256" key="2">
    <source>
        <dbReference type="ARBA" id="ARBA00022574"/>
    </source>
</evidence>
<dbReference type="InterPro" id="IPR020472">
    <property type="entry name" value="WD40_PAC1"/>
</dbReference>
<feature type="repeat" description="WD" evidence="5">
    <location>
        <begin position="428"/>
        <end position="469"/>
    </location>
</feature>
<dbReference type="SMART" id="SM00320">
    <property type="entry name" value="WD40"/>
    <property type="match status" value="8"/>
</dbReference>
<dbReference type="AlphaFoldDB" id="A0A0K2UXL7"/>
<keyword evidence="2 5" id="KW-0853">WD repeat</keyword>
<evidence type="ECO:0000313" key="7">
    <source>
        <dbReference type="EMBL" id="CDW43008.1"/>
    </source>
</evidence>
<keyword evidence="4" id="KW-0539">Nucleus</keyword>
<feature type="repeat" description="WD" evidence="5">
    <location>
        <begin position="124"/>
        <end position="159"/>
    </location>
</feature>
<feature type="repeat" description="WD" evidence="5">
    <location>
        <begin position="386"/>
        <end position="427"/>
    </location>
</feature>
<dbReference type="Pfam" id="PF08154">
    <property type="entry name" value="NLE"/>
    <property type="match status" value="1"/>
</dbReference>
<accession>A0A0K2UXL7</accession>
<dbReference type="PROSITE" id="PS00678">
    <property type="entry name" value="WD_REPEATS_1"/>
    <property type="match status" value="1"/>
</dbReference>
<gene>
    <name evidence="7" type="primary">NLE1</name>
</gene>
<proteinExistence type="predicted"/>
<feature type="domain" description="NLE" evidence="6">
    <location>
        <begin position="26"/>
        <end position="91"/>
    </location>
</feature>
<feature type="repeat" description="WD" evidence="5">
    <location>
        <begin position="166"/>
        <end position="207"/>
    </location>
</feature>
<dbReference type="GO" id="GO:0000027">
    <property type="term" value="P:ribosomal large subunit assembly"/>
    <property type="evidence" value="ECO:0007669"/>
    <property type="project" value="TreeGrafter"/>
</dbReference>
<dbReference type="EMBL" id="HACA01025647">
    <property type="protein sequence ID" value="CDW43008.1"/>
    <property type="molecule type" value="Transcribed_RNA"/>
</dbReference>
<reference evidence="7" key="1">
    <citation type="submission" date="2014-05" db="EMBL/GenBank/DDBJ databases">
        <authorList>
            <person name="Chronopoulou M."/>
        </authorList>
    </citation>
    <scope>NUCLEOTIDE SEQUENCE</scope>
    <source>
        <tissue evidence="7">Whole organism</tissue>
    </source>
</reference>
<feature type="repeat" description="WD" evidence="5">
    <location>
        <begin position="210"/>
        <end position="249"/>
    </location>
</feature>
<feature type="repeat" description="WD" evidence="5">
    <location>
        <begin position="257"/>
        <end position="297"/>
    </location>
</feature>